<evidence type="ECO:0000313" key="3">
    <source>
        <dbReference type="Proteomes" id="UP000037460"/>
    </source>
</evidence>
<accession>A0A0M0JPF7</accession>
<dbReference type="GO" id="GO:0015979">
    <property type="term" value="P:photosynthesis"/>
    <property type="evidence" value="ECO:0007669"/>
    <property type="project" value="InterPro"/>
</dbReference>
<name>A0A0M0JPF7_9EUKA</name>
<dbReference type="Proteomes" id="UP000037460">
    <property type="component" value="Unassembled WGS sequence"/>
</dbReference>
<protein>
    <recommendedName>
        <fullName evidence="1">PsbP C-terminal domain-containing protein</fullName>
    </recommendedName>
</protein>
<dbReference type="AlphaFoldDB" id="A0A0M0JPF7"/>
<proteinExistence type="predicted"/>
<dbReference type="EMBL" id="JWZX01002614">
    <property type="protein sequence ID" value="KOO28143.1"/>
    <property type="molecule type" value="Genomic_DNA"/>
</dbReference>
<reference evidence="3" key="1">
    <citation type="journal article" date="2015" name="PLoS Genet.">
        <title>Genome Sequence and Transcriptome Analyses of Chrysochromulina tobin: Metabolic Tools for Enhanced Algal Fitness in the Prominent Order Prymnesiales (Haptophyceae).</title>
        <authorList>
            <person name="Hovde B.T."/>
            <person name="Deodato C.R."/>
            <person name="Hunsperger H.M."/>
            <person name="Ryken S.A."/>
            <person name="Yost W."/>
            <person name="Jha R.K."/>
            <person name="Patterson J."/>
            <person name="Monnat R.J. Jr."/>
            <person name="Barlow S.B."/>
            <person name="Starkenburg S.R."/>
            <person name="Cattolico R.A."/>
        </authorList>
    </citation>
    <scope>NUCLEOTIDE SEQUENCE</scope>
    <source>
        <strain evidence="3">CCMP291</strain>
    </source>
</reference>
<comment type="caution">
    <text evidence="2">The sequence shown here is derived from an EMBL/GenBank/DDBJ whole genome shotgun (WGS) entry which is preliminary data.</text>
</comment>
<gene>
    <name evidence="2" type="ORF">Ctob_009900</name>
</gene>
<evidence type="ECO:0000259" key="1">
    <source>
        <dbReference type="Pfam" id="PF01789"/>
    </source>
</evidence>
<dbReference type="Pfam" id="PF01789">
    <property type="entry name" value="PsbP"/>
    <property type="match status" value="1"/>
</dbReference>
<evidence type="ECO:0000313" key="2">
    <source>
        <dbReference type="EMBL" id="KOO28143.1"/>
    </source>
</evidence>
<keyword evidence="3" id="KW-1185">Reference proteome</keyword>
<sequence>MVQARTLVSRTAVLRTLIAISPAWVPLDARAVIGEVTGPGFLQADDKSWDITLPSTWMPSTNLRAEAEHVFHLRAARSSGGASLEVLVDKVKGKTTLKDLGSLEVVGQRYAVTPSAELVSSAVVPGPIRGSTYYEYTYAHPAGGGTTRLKLGVQQNRVYQLAIALPSSPSSAEVEAEAAGILDSFKCFPINIICISQSNKGIVPVAGSCY</sequence>
<dbReference type="GO" id="GO:0019898">
    <property type="term" value="C:extrinsic component of membrane"/>
    <property type="evidence" value="ECO:0007669"/>
    <property type="project" value="InterPro"/>
</dbReference>
<feature type="domain" description="PsbP C-terminal" evidence="1">
    <location>
        <begin position="48"/>
        <end position="186"/>
    </location>
</feature>
<dbReference type="OrthoDB" id="10463494at2759"/>
<dbReference type="SUPFAM" id="SSF55724">
    <property type="entry name" value="Mog1p/PsbP-like"/>
    <property type="match status" value="1"/>
</dbReference>
<dbReference type="InterPro" id="IPR016123">
    <property type="entry name" value="Mog1/PsbP_a/b/a-sand"/>
</dbReference>
<dbReference type="GO" id="GO:0009523">
    <property type="term" value="C:photosystem II"/>
    <property type="evidence" value="ECO:0007669"/>
    <property type="project" value="InterPro"/>
</dbReference>
<dbReference type="Gene3D" id="3.40.1000.10">
    <property type="entry name" value="Mog1/PsbP, alpha/beta/alpha sandwich"/>
    <property type="match status" value="1"/>
</dbReference>
<organism evidence="2 3">
    <name type="scientific">Chrysochromulina tobinii</name>
    <dbReference type="NCBI Taxonomy" id="1460289"/>
    <lineage>
        <taxon>Eukaryota</taxon>
        <taxon>Haptista</taxon>
        <taxon>Haptophyta</taxon>
        <taxon>Prymnesiophyceae</taxon>
        <taxon>Prymnesiales</taxon>
        <taxon>Chrysochromulinaceae</taxon>
        <taxon>Chrysochromulina</taxon>
    </lineage>
</organism>
<dbReference type="GO" id="GO:0005509">
    <property type="term" value="F:calcium ion binding"/>
    <property type="evidence" value="ECO:0007669"/>
    <property type="project" value="InterPro"/>
</dbReference>
<dbReference type="InterPro" id="IPR002683">
    <property type="entry name" value="PsbP_C"/>
</dbReference>